<sequence length="142" mass="15023">MSFATGSGSTRSEINVTPMIDVLLVLLIIFMVIQPTTPKGLDTLVPPPAKPQASTPPPDNTIVLQVQGETAAPTYRINERSVSRSDLAAELAKIYATRQEKVLFVKGDKALEFGPVAEAISLGHGASVNSIGLITPRSAADR</sequence>
<evidence type="ECO:0000256" key="8">
    <source>
        <dbReference type="SAM" id="Phobius"/>
    </source>
</evidence>
<dbReference type="PANTHER" id="PTHR30558">
    <property type="entry name" value="EXBD MEMBRANE COMPONENT OF PMF-DRIVEN MACROMOLECULE IMPORT SYSTEM"/>
    <property type="match status" value="1"/>
</dbReference>
<keyword evidence="10" id="KW-1185">Reference proteome</keyword>
<dbReference type="Gene3D" id="3.30.420.270">
    <property type="match status" value="1"/>
</dbReference>
<dbReference type="RefSeq" id="WP_263369820.1">
    <property type="nucleotide sequence ID" value="NZ_JAGSYD010000001.1"/>
</dbReference>
<gene>
    <name evidence="9" type="ORF">ACFQBQ_11120</name>
</gene>
<dbReference type="EMBL" id="JBHSWI010000001">
    <property type="protein sequence ID" value="MFC6646122.1"/>
    <property type="molecule type" value="Genomic_DNA"/>
</dbReference>
<evidence type="ECO:0000256" key="4">
    <source>
        <dbReference type="ARBA" id="ARBA00022692"/>
    </source>
</evidence>
<evidence type="ECO:0000256" key="5">
    <source>
        <dbReference type="ARBA" id="ARBA00022989"/>
    </source>
</evidence>
<dbReference type="InterPro" id="IPR003400">
    <property type="entry name" value="ExbD"/>
</dbReference>
<proteinExistence type="inferred from homology"/>
<evidence type="ECO:0000256" key="1">
    <source>
        <dbReference type="ARBA" id="ARBA00004162"/>
    </source>
</evidence>
<evidence type="ECO:0000256" key="7">
    <source>
        <dbReference type="RuleBase" id="RU003879"/>
    </source>
</evidence>
<comment type="subcellular location">
    <subcellularLocation>
        <location evidence="1">Cell membrane</location>
        <topology evidence="1">Single-pass membrane protein</topology>
    </subcellularLocation>
    <subcellularLocation>
        <location evidence="7">Cell membrane</location>
        <topology evidence="7">Single-pass type II membrane protein</topology>
    </subcellularLocation>
</comment>
<dbReference type="Proteomes" id="UP001596391">
    <property type="component" value="Unassembled WGS sequence"/>
</dbReference>
<evidence type="ECO:0000256" key="2">
    <source>
        <dbReference type="ARBA" id="ARBA00005811"/>
    </source>
</evidence>
<dbReference type="PANTHER" id="PTHR30558:SF7">
    <property type="entry name" value="TOL-PAL SYSTEM PROTEIN TOLR"/>
    <property type="match status" value="1"/>
</dbReference>
<evidence type="ECO:0000313" key="9">
    <source>
        <dbReference type="EMBL" id="MFC6646122.1"/>
    </source>
</evidence>
<evidence type="ECO:0000313" key="10">
    <source>
        <dbReference type="Proteomes" id="UP001596391"/>
    </source>
</evidence>
<name>A0ABW1Z9K1_9BACT</name>
<evidence type="ECO:0000256" key="3">
    <source>
        <dbReference type="ARBA" id="ARBA00022475"/>
    </source>
</evidence>
<keyword evidence="4 7" id="KW-0812">Transmembrane</keyword>
<dbReference type="Pfam" id="PF02472">
    <property type="entry name" value="ExbD"/>
    <property type="match status" value="1"/>
</dbReference>
<feature type="transmembrane region" description="Helical" evidence="8">
    <location>
        <begin position="16"/>
        <end position="33"/>
    </location>
</feature>
<reference evidence="10" key="1">
    <citation type="journal article" date="2019" name="Int. J. Syst. Evol. Microbiol.">
        <title>The Global Catalogue of Microorganisms (GCM) 10K type strain sequencing project: providing services to taxonomists for standard genome sequencing and annotation.</title>
        <authorList>
            <consortium name="The Broad Institute Genomics Platform"/>
            <consortium name="The Broad Institute Genome Sequencing Center for Infectious Disease"/>
            <person name="Wu L."/>
            <person name="Ma J."/>
        </authorList>
    </citation>
    <scope>NUCLEOTIDE SEQUENCE [LARGE SCALE GENOMIC DNA]</scope>
    <source>
        <strain evidence="10">CGMCC 1.16026</strain>
    </source>
</reference>
<protein>
    <submittedName>
        <fullName evidence="9">ExbD/TolR family protein</fullName>
    </submittedName>
</protein>
<accession>A0ABW1Z9K1</accession>
<keyword evidence="3" id="KW-1003">Cell membrane</keyword>
<keyword evidence="7" id="KW-0653">Protein transport</keyword>
<organism evidence="9 10">
    <name type="scientific">Granulicella cerasi</name>
    <dbReference type="NCBI Taxonomy" id="741063"/>
    <lineage>
        <taxon>Bacteria</taxon>
        <taxon>Pseudomonadati</taxon>
        <taxon>Acidobacteriota</taxon>
        <taxon>Terriglobia</taxon>
        <taxon>Terriglobales</taxon>
        <taxon>Acidobacteriaceae</taxon>
        <taxon>Granulicella</taxon>
    </lineage>
</organism>
<comment type="caution">
    <text evidence="9">The sequence shown here is derived from an EMBL/GenBank/DDBJ whole genome shotgun (WGS) entry which is preliminary data.</text>
</comment>
<evidence type="ECO:0000256" key="6">
    <source>
        <dbReference type="ARBA" id="ARBA00023136"/>
    </source>
</evidence>
<keyword evidence="5 8" id="KW-1133">Transmembrane helix</keyword>
<keyword evidence="7" id="KW-0813">Transport</keyword>
<comment type="similarity">
    <text evidence="2 7">Belongs to the ExbD/TolR family.</text>
</comment>
<keyword evidence="6 8" id="KW-0472">Membrane</keyword>